<organism evidence="2 3">
    <name type="scientific">Iodobacter ciconiae</name>
    <dbReference type="NCBI Taxonomy" id="2496266"/>
    <lineage>
        <taxon>Bacteria</taxon>
        <taxon>Pseudomonadati</taxon>
        <taxon>Pseudomonadota</taxon>
        <taxon>Betaproteobacteria</taxon>
        <taxon>Neisseriales</taxon>
        <taxon>Chitinibacteraceae</taxon>
        <taxon>Iodobacter</taxon>
    </lineage>
</organism>
<accession>A0A3S8ZUW8</accession>
<name>A0A3S8ZUW8_9NEIS</name>
<keyword evidence="3" id="KW-1185">Reference proteome</keyword>
<dbReference type="KEGG" id="iod:EJO50_12460"/>
<dbReference type="EMBL" id="CP034433">
    <property type="protein sequence ID" value="AZN37225.1"/>
    <property type="molecule type" value="Genomic_DNA"/>
</dbReference>
<proteinExistence type="predicted"/>
<dbReference type="AlphaFoldDB" id="A0A3S8ZUW8"/>
<evidence type="ECO:0000313" key="3">
    <source>
        <dbReference type="Proteomes" id="UP000282438"/>
    </source>
</evidence>
<evidence type="ECO:0000313" key="2">
    <source>
        <dbReference type="EMBL" id="AZN37225.1"/>
    </source>
</evidence>
<dbReference type="Proteomes" id="UP000282438">
    <property type="component" value="Chromosome"/>
</dbReference>
<dbReference type="RefSeq" id="WP_125974630.1">
    <property type="nucleotide sequence ID" value="NZ_CP034433.1"/>
</dbReference>
<gene>
    <name evidence="2" type="ORF">EJO50_12460</name>
</gene>
<sequence>MKIDFQSLKLIRHDLVLSGAVLGLALLLIVLSQIYLLHAKAEQQALRSSVQHLTLQADEQENAWNNTRQYRALYQTLSQRGVLNGEHRLDWIEYLTELNRRSPGLNVLFRFEPQRVFAATAETVQLYGSKMMLSFEPDDEEGFSEVLTGLRRLPGWPVTEQCVIGRNTEPDTGLKVVCDIEWLSIGPLVAPEAGQ</sequence>
<dbReference type="OrthoDB" id="8527869at2"/>
<keyword evidence="1" id="KW-0472">Membrane</keyword>
<protein>
    <submittedName>
        <fullName evidence="2">Uncharacterized protein</fullName>
    </submittedName>
</protein>
<keyword evidence="1" id="KW-1133">Transmembrane helix</keyword>
<feature type="transmembrane region" description="Helical" evidence="1">
    <location>
        <begin position="15"/>
        <end position="37"/>
    </location>
</feature>
<reference evidence="2 3" key="1">
    <citation type="submission" date="2018-12" db="EMBL/GenBank/DDBJ databases">
        <title>Complete genome sequence of Iodobacter sp. H11R3.</title>
        <authorList>
            <person name="Bae J.-W."/>
        </authorList>
    </citation>
    <scope>NUCLEOTIDE SEQUENCE [LARGE SCALE GENOMIC DNA]</scope>
    <source>
        <strain evidence="2 3">H11R3</strain>
    </source>
</reference>
<keyword evidence="1" id="KW-0812">Transmembrane</keyword>
<evidence type="ECO:0000256" key="1">
    <source>
        <dbReference type="SAM" id="Phobius"/>
    </source>
</evidence>